<feature type="transmembrane region" description="Helical" evidence="1">
    <location>
        <begin position="32"/>
        <end position="54"/>
    </location>
</feature>
<feature type="transmembrane region" description="Helical" evidence="1">
    <location>
        <begin position="74"/>
        <end position="92"/>
    </location>
</feature>
<dbReference type="InParanoid" id="A0A0H2S3D8"/>
<evidence type="ECO:0000256" key="1">
    <source>
        <dbReference type="SAM" id="Phobius"/>
    </source>
</evidence>
<dbReference type="AlphaFoldDB" id="A0A0H2S3D8"/>
<sequence length="153" mass="17432">MSRTRLRESDTSGRGDDSDIFFLFRDVEPRIFFFRCLFFFLSHLLFLIDFSSYLSVPFSVSDLSDIPPRLLSPPLIVVPLHTLISYSFRLLLSDASAVGLENAISPAGPFRACKQLGISKDDDYVCSKFFFWGVLSFSSYVFRSHYKVIVNTG</sequence>
<keyword evidence="1" id="KW-1133">Transmembrane helix</keyword>
<evidence type="ECO:0000313" key="3">
    <source>
        <dbReference type="Proteomes" id="UP000053477"/>
    </source>
</evidence>
<name>A0A0H2S3D8_9AGAM</name>
<protein>
    <submittedName>
        <fullName evidence="2">Uncharacterized protein</fullName>
    </submittedName>
</protein>
<dbReference type="EMBL" id="KQ085894">
    <property type="protein sequence ID" value="KLO18472.1"/>
    <property type="molecule type" value="Genomic_DNA"/>
</dbReference>
<accession>A0A0H2S3D8</accession>
<gene>
    <name evidence="2" type="ORF">SCHPADRAFT_119263</name>
</gene>
<reference evidence="2 3" key="1">
    <citation type="submission" date="2015-04" db="EMBL/GenBank/DDBJ databases">
        <title>Complete genome sequence of Schizopora paradoxa KUC8140, a cosmopolitan wood degrader in East Asia.</title>
        <authorList>
            <consortium name="DOE Joint Genome Institute"/>
            <person name="Min B."/>
            <person name="Park H."/>
            <person name="Jang Y."/>
            <person name="Kim J.-J."/>
            <person name="Kim K.H."/>
            <person name="Pangilinan J."/>
            <person name="Lipzen A."/>
            <person name="Riley R."/>
            <person name="Grigoriev I.V."/>
            <person name="Spatafora J.W."/>
            <person name="Choi I.-G."/>
        </authorList>
    </citation>
    <scope>NUCLEOTIDE SEQUENCE [LARGE SCALE GENOMIC DNA]</scope>
    <source>
        <strain evidence="2 3">KUC8140</strain>
    </source>
</reference>
<evidence type="ECO:0000313" key="2">
    <source>
        <dbReference type="EMBL" id="KLO18472.1"/>
    </source>
</evidence>
<proteinExistence type="predicted"/>
<dbReference type="Proteomes" id="UP000053477">
    <property type="component" value="Unassembled WGS sequence"/>
</dbReference>
<keyword evidence="3" id="KW-1185">Reference proteome</keyword>
<keyword evidence="1" id="KW-0812">Transmembrane</keyword>
<organism evidence="2 3">
    <name type="scientific">Schizopora paradoxa</name>
    <dbReference type="NCBI Taxonomy" id="27342"/>
    <lineage>
        <taxon>Eukaryota</taxon>
        <taxon>Fungi</taxon>
        <taxon>Dikarya</taxon>
        <taxon>Basidiomycota</taxon>
        <taxon>Agaricomycotina</taxon>
        <taxon>Agaricomycetes</taxon>
        <taxon>Hymenochaetales</taxon>
        <taxon>Schizoporaceae</taxon>
        <taxon>Schizopora</taxon>
    </lineage>
</organism>
<keyword evidence="1" id="KW-0472">Membrane</keyword>